<evidence type="ECO:0000259" key="6">
    <source>
        <dbReference type="Pfam" id="PF23702"/>
    </source>
</evidence>
<dbReference type="EMBL" id="CVRI01000040">
    <property type="protein sequence ID" value="CRK95076.1"/>
    <property type="molecule type" value="Genomic_DNA"/>
</dbReference>
<gene>
    <name evidence="8" type="ORF">CLUMA_CG008554</name>
</gene>
<comment type="subcellular location">
    <subcellularLocation>
        <location evidence="1">Cytoplasm</location>
    </subcellularLocation>
</comment>
<evidence type="ECO:0000256" key="2">
    <source>
        <dbReference type="ARBA" id="ARBA00022490"/>
    </source>
</evidence>
<dbReference type="Pfam" id="PF24492">
    <property type="entry name" value="HEAT_ECM29"/>
    <property type="match status" value="1"/>
</dbReference>
<feature type="domain" description="Proteasome component Ecm29 N-terminal" evidence="5">
    <location>
        <begin position="11"/>
        <end position="509"/>
    </location>
</feature>
<dbReference type="InterPro" id="IPR011989">
    <property type="entry name" value="ARM-like"/>
</dbReference>
<evidence type="ECO:0000259" key="7">
    <source>
        <dbReference type="Pfam" id="PF24492"/>
    </source>
</evidence>
<organism evidence="8 9">
    <name type="scientific">Clunio marinus</name>
    <dbReference type="NCBI Taxonomy" id="568069"/>
    <lineage>
        <taxon>Eukaryota</taxon>
        <taxon>Metazoa</taxon>
        <taxon>Ecdysozoa</taxon>
        <taxon>Arthropoda</taxon>
        <taxon>Hexapoda</taxon>
        <taxon>Insecta</taxon>
        <taxon>Pterygota</taxon>
        <taxon>Neoptera</taxon>
        <taxon>Endopterygota</taxon>
        <taxon>Diptera</taxon>
        <taxon>Nematocera</taxon>
        <taxon>Chironomoidea</taxon>
        <taxon>Chironomidae</taxon>
        <taxon>Clunio</taxon>
    </lineage>
</organism>
<name>A0A1J1I668_9DIPT</name>
<dbReference type="GO" id="GO:0005737">
    <property type="term" value="C:cytoplasm"/>
    <property type="evidence" value="ECO:0007669"/>
    <property type="project" value="UniProtKB-SubCell"/>
</dbReference>
<keyword evidence="4" id="KW-0647">Proteasome</keyword>
<dbReference type="SUPFAM" id="SSF48371">
    <property type="entry name" value="ARM repeat"/>
    <property type="match status" value="3"/>
</dbReference>
<feature type="domain" description="Proteasome adapter and scaffold protein ECM29 HEAT-repeat" evidence="7">
    <location>
        <begin position="1300"/>
        <end position="1461"/>
    </location>
</feature>
<dbReference type="Proteomes" id="UP000183832">
    <property type="component" value="Unassembled WGS sequence"/>
</dbReference>
<proteinExistence type="predicted"/>
<dbReference type="Pfam" id="PF23731">
    <property type="entry name" value="ARM_ECM29_C"/>
    <property type="match status" value="1"/>
</dbReference>
<dbReference type="GO" id="GO:0043248">
    <property type="term" value="P:proteasome assembly"/>
    <property type="evidence" value="ECO:0007669"/>
    <property type="project" value="InterPro"/>
</dbReference>
<reference evidence="8 9" key="1">
    <citation type="submission" date="2015-04" db="EMBL/GenBank/DDBJ databases">
        <authorList>
            <person name="Syromyatnikov M.Y."/>
            <person name="Popov V.N."/>
        </authorList>
    </citation>
    <scope>NUCLEOTIDE SEQUENCE [LARGE SCALE GENOMIC DNA]</scope>
</reference>
<accession>A0A1J1I668</accession>
<dbReference type="STRING" id="568069.A0A1J1I668"/>
<dbReference type="GO" id="GO:0036503">
    <property type="term" value="P:ERAD pathway"/>
    <property type="evidence" value="ECO:0007669"/>
    <property type="project" value="TreeGrafter"/>
</dbReference>
<keyword evidence="3" id="KW-0677">Repeat</keyword>
<sequence length="1854" mass="208013">MGDYSNDLVLLERVLLKLGLADTDEQLEMQLNKFLGPVLLKIVSPSEDVRKKVMEILTHVNKRLKSRGEVKLDLIPLLKHYQESSNSFLINFAIIYITLGFPRLDIQKQTELVSVILNCLEGKPEVHQNKLLMLILPLLGELKFPENPEERKTLFGLSERPNTKQHLLSILLDVLLLPYGFIESEVPSGMSSYNFKRVCLENKKAEYLETMKKGIVRFLDCGVFDDTEIVPHLIVASADTRFSVATPALNELNKICTSLDWFDAKMTAPLYILFSGNGSKVPERKTSPCSTRVKQKILQHLLKCRGNAINVAKGIQVIFEGLFGGESTNQKCKVAALQFATNLISYGQKDLIEKLSKVLQTYITKLIGSESSEPIDVQNAAYNAIAKLIATCPESFNKDVNLIVDYFNHLNASTPDMHNTIREVLVALAQAFKWDPSKQKDEPMELDDEGKFEQKKFNEKFSPSSSHLLILGVLQEQAESRLPIAQNVASLFLTTCFPSYFVPARYLLLVLCGTSAQLRETIYGYLYGSQRKDHINYSKLISCDHVGDDADEKELLIDQMIILPGFKPMIYHIEKIAEKKLSSASERATYNNHKLAFNLDIFTELLEYLRVCLWFSAGCSSEPGTDNQMSMLSDFITQLNDCGNIEHIEKFMKLIRNVLVAKKGIVELSCLSDLLTAAPTIITKNNHDLRSSLSNSLREVNETTRTLIARIYGILLAYGTDEKNFNDEIKNLANVSQKSLEYQHGSVLALSNGFYHRIINLRKTEDDMGLAQLISSSELSDSINYLVKLLTDQKALLTLAAIKGISLIGCSTELPLEEINDDEDSSKDKMEVDEPQNTKNYVFKTIFHLLKSSQTKQKIREDSAHCLGHLSIGDSKFFAKKTINGFLDLKRSTKDAAIHIAIAQGLVFVVAGDENLPKEVHCKEDDEMLRNLVSELVKIVPEVNVCSRQAVALWLLAVVKACSQRKPVLEKKRILQMAFTNLLSEENELVQDVASRGLGLIFSISNESDQSELSNILLDQLTAGNKGKVRQVTDDTQLFEEGVLGKTPTGGNLTTYKELCSLASDLNQPEIIYSFMQLANNNASWNSRLGAAFGLKSISGIAKTKMQPYLSKIVPRLFRYKYDPTPKIQNSMISIWDSVVIDNKETIELYYWEILEDITTNLTHSEWRTRIACCLAIRDLIKRSSGLRLRSREPSQSTDEKMEVDGNVPEPELKKLWSQLYRVMDDIHEGTREAAEGTAKLLAKICVVSVSCDHGKSGANVSASILPFLLETGVTHTVKEIRELSLKTVSEMIDSSGQLIHPHLSSLIPCLLKATGELDSSKLSMLSTMVSAQSGTQEAVDSARAEMAKSHYTMETLNKCIKYIDYSTLEKTTPAVLDLIKTSVILGTKIATAHFVCLISIHLSKDMTPLVGKYLSACVTALSDRNTVVRKYYATAIGHLIGNAKDTTVVSLFKKLNSMYFEDQSGKSRSIVLTLSAINKKHADIIKDYSSSIMPLIFFAKHEEINEDNKSTVEMWQELWNDVSFGDSMLQLYFNDIVAVLESSLNSQSWLLKAQSGCSIKTIAKRLETSLKEEDRIRLTELALSNVSGRTFYGKERLVEALAALSSKSSSKELNNRIIEAVLKECRKEEEVYKTKVLKCLGDVLETLDEENRFEDVYNIVWDLLDKQTLSSKDDEAGSSNTFNEERNKQKVLLINLKEVVCETLGKSWPSLKAVNSMETQEKYQLMLIIKLTECLKVNTRPIQKSLLVALGLFLEKLHLLSSESVVKEENLLKICDLVMVNVAEASVVPHTGLKKEALQAYLILLKKLKAKDKKDELKFIKGKFEGILINFQKDSSPEIKLRLQDISDQLKGI</sequence>
<dbReference type="InterPro" id="IPR055443">
    <property type="entry name" value="HEAT_ECM29"/>
</dbReference>
<feature type="domain" description="ECM29 ARM-like repeats" evidence="6">
    <location>
        <begin position="638"/>
        <end position="806"/>
    </location>
</feature>
<dbReference type="InterPro" id="IPR016024">
    <property type="entry name" value="ARM-type_fold"/>
</dbReference>
<protein>
    <submittedName>
        <fullName evidence="8">CLUMA_CG008554, isoform A</fullName>
    </submittedName>
</protein>
<keyword evidence="2" id="KW-0963">Cytoplasm</keyword>
<dbReference type="GO" id="GO:0000502">
    <property type="term" value="C:proteasome complex"/>
    <property type="evidence" value="ECO:0007669"/>
    <property type="project" value="UniProtKB-KW"/>
</dbReference>
<evidence type="ECO:0000313" key="8">
    <source>
        <dbReference type="EMBL" id="CRK95076.1"/>
    </source>
</evidence>
<evidence type="ECO:0000256" key="3">
    <source>
        <dbReference type="ARBA" id="ARBA00022737"/>
    </source>
</evidence>
<dbReference type="PANTHER" id="PTHR23346">
    <property type="entry name" value="TRANSLATIONAL ACTIVATOR GCN1-RELATED"/>
    <property type="match status" value="1"/>
</dbReference>
<dbReference type="Gene3D" id="1.25.10.10">
    <property type="entry name" value="Leucine-rich Repeat Variant"/>
    <property type="match status" value="3"/>
</dbReference>
<dbReference type="PANTHER" id="PTHR23346:SF19">
    <property type="entry name" value="PROTEASOME ADAPTER AND SCAFFOLD PROTEIN ECM29"/>
    <property type="match status" value="1"/>
</dbReference>
<evidence type="ECO:0000313" key="9">
    <source>
        <dbReference type="Proteomes" id="UP000183832"/>
    </source>
</evidence>
<keyword evidence="9" id="KW-1185">Reference proteome</keyword>
<evidence type="ECO:0000256" key="4">
    <source>
        <dbReference type="ARBA" id="ARBA00022942"/>
    </source>
</evidence>
<evidence type="ECO:0000256" key="1">
    <source>
        <dbReference type="ARBA" id="ARBA00004496"/>
    </source>
</evidence>
<dbReference type="Pfam" id="PF23702">
    <property type="entry name" value="ARM_ECM29"/>
    <property type="match status" value="1"/>
</dbReference>
<dbReference type="Pfam" id="PF13001">
    <property type="entry name" value="ECM29_N"/>
    <property type="match status" value="1"/>
</dbReference>
<dbReference type="InterPro" id="IPR055444">
    <property type="entry name" value="ARM_ECM29"/>
</dbReference>
<dbReference type="GO" id="GO:0005634">
    <property type="term" value="C:nucleus"/>
    <property type="evidence" value="ECO:0007669"/>
    <property type="project" value="TreeGrafter"/>
</dbReference>
<dbReference type="OrthoDB" id="16066at2759"/>
<dbReference type="GO" id="GO:0060090">
    <property type="term" value="F:molecular adaptor activity"/>
    <property type="evidence" value="ECO:0007669"/>
    <property type="project" value="InterPro"/>
</dbReference>
<evidence type="ECO:0000259" key="5">
    <source>
        <dbReference type="Pfam" id="PF13001"/>
    </source>
</evidence>
<dbReference type="InterPro" id="IPR024372">
    <property type="entry name" value="Ecm29_N"/>
</dbReference>